<feature type="region of interest" description="Disordered" evidence="2">
    <location>
        <begin position="616"/>
        <end position="667"/>
    </location>
</feature>
<feature type="region of interest" description="Disordered" evidence="2">
    <location>
        <begin position="470"/>
        <end position="535"/>
    </location>
</feature>
<accession>A0AAV0MER8</accession>
<name>A0AAV0MER8_9ROSI</name>
<dbReference type="Gene3D" id="3.10.180.10">
    <property type="entry name" value="2,3-Dihydroxybiphenyl 1,2-Dioxygenase, domain 1"/>
    <property type="match status" value="1"/>
</dbReference>
<keyword evidence="1" id="KW-0175">Coiled coil</keyword>
<feature type="coiled-coil region" evidence="1">
    <location>
        <begin position="255"/>
        <end position="289"/>
    </location>
</feature>
<feature type="compositionally biased region" description="Basic and acidic residues" evidence="2">
    <location>
        <begin position="52"/>
        <end position="63"/>
    </location>
</feature>
<dbReference type="InterPro" id="IPR043424">
    <property type="entry name" value="BLT-like"/>
</dbReference>
<evidence type="ECO:0000256" key="2">
    <source>
        <dbReference type="SAM" id="MobiDB-lite"/>
    </source>
</evidence>
<proteinExistence type="predicted"/>
<dbReference type="AlphaFoldDB" id="A0AAV0MER8"/>
<feature type="region of interest" description="Disordered" evidence="2">
    <location>
        <begin position="112"/>
        <end position="166"/>
    </location>
</feature>
<dbReference type="PANTHER" id="PTHR31071">
    <property type="entry name" value="GB|AAF24581.1"/>
    <property type="match status" value="1"/>
</dbReference>
<feature type="compositionally biased region" description="Polar residues" evidence="2">
    <location>
        <begin position="82"/>
        <end position="91"/>
    </location>
</feature>
<feature type="compositionally biased region" description="Basic and acidic residues" evidence="2">
    <location>
        <begin position="501"/>
        <end position="529"/>
    </location>
</feature>
<feature type="region of interest" description="Disordered" evidence="2">
    <location>
        <begin position="1"/>
        <end position="91"/>
    </location>
</feature>
<evidence type="ECO:0000256" key="1">
    <source>
        <dbReference type="SAM" id="Coils"/>
    </source>
</evidence>
<reference evidence="3" key="1">
    <citation type="submission" date="2022-08" db="EMBL/GenBank/DDBJ databases">
        <authorList>
            <person name="Gutierrez-Valencia J."/>
        </authorList>
    </citation>
    <scope>NUCLEOTIDE SEQUENCE</scope>
</reference>
<dbReference type="InterPro" id="IPR029068">
    <property type="entry name" value="Glyas_Bleomycin-R_OHBP_Dase"/>
</dbReference>
<feature type="compositionally biased region" description="Gly residues" evidence="2">
    <location>
        <begin position="120"/>
        <end position="129"/>
    </location>
</feature>
<gene>
    <name evidence="3" type="ORF">LITE_LOCUS28138</name>
</gene>
<keyword evidence="4" id="KW-1185">Reference proteome</keyword>
<dbReference type="Proteomes" id="UP001154282">
    <property type="component" value="Unassembled WGS sequence"/>
</dbReference>
<feature type="compositionally biased region" description="Polar residues" evidence="2">
    <location>
        <begin position="645"/>
        <end position="658"/>
    </location>
</feature>
<organism evidence="3 4">
    <name type="scientific">Linum tenue</name>
    <dbReference type="NCBI Taxonomy" id="586396"/>
    <lineage>
        <taxon>Eukaryota</taxon>
        <taxon>Viridiplantae</taxon>
        <taxon>Streptophyta</taxon>
        <taxon>Embryophyta</taxon>
        <taxon>Tracheophyta</taxon>
        <taxon>Spermatophyta</taxon>
        <taxon>Magnoliopsida</taxon>
        <taxon>eudicotyledons</taxon>
        <taxon>Gunneridae</taxon>
        <taxon>Pentapetalae</taxon>
        <taxon>rosids</taxon>
        <taxon>fabids</taxon>
        <taxon>Malpighiales</taxon>
        <taxon>Linaceae</taxon>
        <taxon>Linum</taxon>
    </lineage>
</organism>
<sequence>MMKREEEGGEVGKSRDGAGPSAEKKETLALKLKKLQSVGHPPDSTPVRLWLRVREVEHQKNQHDPVPSSSSSSSPRDFTAGYSRSRNSPTVSARKLAAAVWEFHHYRPLSKMHRGANFTGNGGGGGGGHRQQSRHRGFKGKGIDVSRFLPDPSPSSPDQPESAGSLRRHIAASLVQHHRSIERSNHALQPVSPASYGSSLEMAPYNPAMTPTSSVEFKGRVGESRYNIKTSTELLKVLNRIWSLEEQHASNMSLVKALKKELDHSRIRIKELLRDQHSDRREMDELMKQINEHKKSKEQDRLHAAVQSLRDEVEDERKLRRRSEGLHRKLSRELSEVKSSFSNALKEMEKERKSRMLLEDLCDEFARGIKEYDQELHHAMKQKPDHNDWVGRSNDGDDRLILHISESWLDERIMQMRLDEEARQHGYSTNSSIVDKLGFEIETFLKARRMAISKNMDKLIPKERRNSMESVPFKAVSAPPDVGDEDDDSVGSDSQCFELNKPSKNDYNVHEHEHEDKKKLISSSRERVKSRSPSSLQVKFEEQMVRAMMSSIADKNPEMVDLVELKPSGNYETTEGGGGTNERRNKATDEIHESNSNYAMDNLIKSHISAASEAGNLHLDPGEASSSYPSRRTAASPVRQWMAKLTTTDPDVAESSTKLPPASKDSTLKAKLLEARSRGPRSRLKLFRGQRMAAAASLRWILQLHKDVPKAARFYSEGLDFTVNVCTLRWAELQSGPLKLALMQSINGGPAADPYFFSDNVPQKGYSSSLSFTVTDINSTVTKLMALGAELDGPIKYEIHGKGFMNQHKRVYKGKNKQVKFDAKCGVIAADFLLAAGSCSYFKVLESAEDTEKTWEISPCLGFPLIIDSVC</sequence>
<comment type="caution">
    <text evidence="3">The sequence shown here is derived from an EMBL/GenBank/DDBJ whole genome shotgun (WGS) entry which is preliminary data.</text>
</comment>
<dbReference type="EMBL" id="CAMGYJ010000007">
    <property type="protein sequence ID" value="CAI0444539.1"/>
    <property type="molecule type" value="Genomic_DNA"/>
</dbReference>
<evidence type="ECO:0000313" key="3">
    <source>
        <dbReference type="EMBL" id="CAI0444539.1"/>
    </source>
</evidence>
<protein>
    <submittedName>
        <fullName evidence="3">Uncharacterized protein</fullName>
    </submittedName>
</protein>
<feature type="compositionally biased region" description="Basic and acidic residues" evidence="2">
    <location>
        <begin position="1"/>
        <end position="28"/>
    </location>
</feature>
<dbReference type="SUPFAM" id="SSF54593">
    <property type="entry name" value="Glyoxalase/Bleomycin resistance protein/Dihydroxybiphenyl dioxygenase"/>
    <property type="match status" value="1"/>
</dbReference>
<dbReference type="PANTHER" id="PTHR31071:SF59">
    <property type="entry name" value="INTRACELLULAR PROTEIN TRANSPORTER USO1-LIKE PROTEIN"/>
    <property type="match status" value="1"/>
</dbReference>
<evidence type="ECO:0000313" key="4">
    <source>
        <dbReference type="Proteomes" id="UP001154282"/>
    </source>
</evidence>